<accession>A0A845A9Z3</accession>
<dbReference type="EMBL" id="WTYQ01000003">
    <property type="protein sequence ID" value="MXP26327.1"/>
    <property type="molecule type" value="Genomic_DNA"/>
</dbReference>
<evidence type="ECO:0000313" key="3">
    <source>
        <dbReference type="EMBL" id="MXP26327.1"/>
    </source>
</evidence>
<evidence type="ECO:0000313" key="4">
    <source>
        <dbReference type="Proteomes" id="UP000460561"/>
    </source>
</evidence>
<dbReference type="SUPFAM" id="SSF89392">
    <property type="entry name" value="Prokaryotic lipoproteins and lipoprotein localization factors"/>
    <property type="match status" value="1"/>
</dbReference>
<dbReference type="Gene3D" id="2.50.20.10">
    <property type="entry name" value="Lipoprotein localisation LolA/LolB/LppX"/>
    <property type="match status" value="1"/>
</dbReference>
<evidence type="ECO:0000256" key="2">
    <source>
        <dbReference type="SAM" id="SignalP"/>
    </source>
</evidence>
<evidence type="ECO:0000256" key="1">
    <source>
        <dbReference type="ARBA" id="ARBA00022729"/>
    </source>
</evidence>
<dbReference type="PANTHER" id="PTHR35869">
    <property type="entry name" value="OUTER-MEMBRANE LIPOPROTEIN CARRIER PROTEIN"/>
    <property type="match status" value="1"/>
</dbReference>
<keyword evidence="3" id="KW-0449">Lipoprotein</keyword>
<feature type="chain" id="PRO_5032645962" evidence="2">
    <location>
        <begin position="28"/>
        <end position="213"/>
    </location>
</feature>
<dbReference type="InterPro" id="IPR004564">
    <property type="entry name" value="OM_lipoprot_carrier_LolA-like"/>
</dbReference>
<sequence>MARAFMAGLLACATPVLVMVGATPAIAQSTKDAQLDKAVAALRGITTLKADFTQTDRSGQVLSGKLTLKRPGKIRFEYEDSVNMLIVSNGKALTLVDYDVQQVQRWPISNSPLGALLDPNRDVKKYGTVQETGDPNVIAVQVKDAKRPEYGVITLIFVRDSAAPGGFELSSWVAVDSQNKRTTVRLSNQRYGVAVSDSAFTYKDPRRTSRRPG</sequence>
<feature type="signal peptide" evidence="2">
    <location>
        <begin position="1"/>
        <end position="27"/>
    </location>
</feature>
<gene>
    <name evidence="3" type="ORF">GRI39_09790</name>
</gene>
<dbReference type="CDD" id="cd16325">
    <property type="entry name" value="LolA"/>
    <property type="match status" value="1"/>
</dbReference>
<dbReference type="PANTHER" id="PTHR35869:SF1">
    <property type="entry name" value="OUTER-MEMBRANE LIPOPROTEIN CARRIER PROTEIN"/>
    <property type="match status" value="1"/>
</dbReference>
<organism evidence="3 4">
    <name type="scientific">Altericroceibacterium indicum</name>
    <dbReference type="NCBI Taxonomy" id="374177"/>
    <lineage>
        <taxon>Bacteria</taxon>
        <taxon>Pseudomonadati</taxon>
        <taxon>Pseudomonadota</taxon>
        <taxon>Alphaproteobacteria</taxon>
        <taxon>Sphingomonadales</taxon>
        <taxon>Erythrobacteraceae</taxon>
        <taxon>Altericroceibacterium</taxon>
    </lineage>
</organism>
<dbReference type="InterPro" id="IPR029046">
    <property type="entry name" value="LolA/LolB/LppX"/>
</dbReference>
<proteinExistence type="predicted"/>
<dbReference type="AlphaFoldDB" id="A0A845A9Z3"/>
<dbReference type="Pfam" id="PF03548">
    <property type="entry name" value="LolA"/>
    <property type="match status" value="1"/>
</dbReference>
<name>A0A845A9Z3_9SPHN</name>
<reference evidence="3 4" key="1">
    <citation type="submission" date="2019-12" db="EMBL/GenBank/DDBJ databases">
        <title>Genomic-based taxomic classification of the family Erythrobacteraceae.</title>
        <authorList>
            <person name="Xu L."/>
        </authorList>
    </citation>
    <scope>NUCLEOTIDE SEQUENCE [LARGE SCALE GENOMIC DNA]</scope>
    <source>
        <strain evidence="3 4">DSM 18604</strain>
    </source>
</reference>
<protein>
    <submittedName>
        <fullName evidence="3">Outer membrane lipoprotein carrier protein LolA</fullName>
    </submittedName>
</protein>
<dbReference type="Proteomes" id="UP000460561">
    <property type="component" value="Unassembled WGS sequence"/>
</dbReference>
<dbReference type="OrthoDB" id="9800501at2"/>
<keyword evidence="4" id="KW-1185">Reference proteome</keyword>
<comment type="caution">
    <text evidence="3">The sequence shown here is derived from an EMBL/GenBank/DDBJ whole genome shotgun (WGS) entry which is preliminary data.</text>
</comment>
<keyword evidence="1 2" id="KW-0732">Signal</keyword>